<dbReference type="InterPro" id="IPR002509">
    <property type="entry name" value="NODB_dom"/>
</dbReference>
<protein>
    <submittedName>
        <fullName evidence="4">Polysaccharide deacetylase</fullName>
    </submittedName>
</protein>
<accession>F4L1Y0</accession>
<keyword evidence="1" id="KW-0479">Metal-binding</keyword>
<evidence type="ECO:0000256" key="1">
    <source>
        <dbReference type="ARBA" id="ARBA00022723"/>
    </source>
</evidence>
<feature type="domain" description="NodB homology" evidence="3">
    <location>
        <begin position="26"/>
        <end position="200"/>
    </location>
</feature>
<gene>
    <name evidence="4" type="ordered locus">Halhy_2745</name>
</gene>
<dbReference type="STRING" id="760192.Halhy_2745"/>
<reference evidence="4 5" key="1">
    <citation type="journal article" date="2011" name="Stand. Genomic Sci.">
        <title>Complete genome sequence of Haliscomenobacter hydrossis type strain (O).</title>
        <authorList>
            <consortium name="US DOE Joint Genome Institute (JGI-PGF)"/>
            <person name="Daligault H."/>
            <person name="Lapidus A."/>
            <person name="Zeytun A."/>
            <person name="Nolan M."/>
            <person name="Lucas S."/>
            <person name="Del Rio T.G."/>
            <person name="Tice H."/>
            <person name="Cheng J.F."/>
            <person name="Tapia R."/>
            <person name="Han C."/>
            <person name="Goodwin L."/>
            <person name="Pitluck S."/>
            <person name="Liolios K."/>
            <person name="Pagani I."/>
            <person name="Ivanova N."/>
            <person name="Huntemann M."/>
            <person name="Mavromatis K."/>
            <person name="Mikhailova N."/>
            <person name="Pati A."/>
            <person name="Chen A."/>
            <person name="Palaniappan K."/>
            <person name="Land M."/>
            <person name="Hauser L."/>
            <person name="Brambilla E.M."/>
            <person name="Rohde M."/>
            <person name="Verbarg S."/>
            <person name="Goker M."/>
            <person name="Bristow J."/>
            <person name="Eisen J.A."/>
            <person name="Markowitz V."/>
            <person name="Hugenholtz P."/>
            <person name="Kyrpides N.C."/>
            <person name="Klenk H.P."/>
            <person name="Woyke T."/>
        </authorList>
    </citation>
    <scope>NUCLEOTIDE SEQUENCE [LARGE SCALE GENOMIC DNA]</scope>
    <source>
        <strain evidence="5">ATCC 27775 / DSM 1100 / LMG 10767 / O</strain>
    </source>
</reference>
<dbReference type="GO" id="GO:0005975">
    <property type="term" value="P:carbohydrate metabolic process"/>
    <property type="evidence" value="ECO:0007669"/>
    <property type="project" value="InterPro"/>
</dbReference>
<dbReference type="OrthoDB" id="9812065at2"/>
<dbReference type="PROSITE" id="PS51677">
    <property type="entry name" value="NODB"/>
    <property type="match status" value="1"/>
</dbReference>
<evidence type="ECO:0000259" key="3">
    <source>
        <dbReference type="PROSITE" id="PS51677"/>
    </source>
</evidence>
<keyword evidence="5" id="KW-1185">Reference proteome</keyword>
<evidence type="ECO:0000313" key="4">
    <source>
        <dbReference type="EMBL" id="AEE50613.1"/>
    </source>
</evidence>
<reference key="2">
    <citation type="submission" date="2011-04" db="EMBL/GenBank/DDBJ databases">
        <title>Complete sequence of chromosome of Haliscomenobacter hydrossis DSM 1100.</title>
        <authorList>
            <consortium name="US DOE Joint Genome Institute (JGI-PGF)"/>
            <person name="Lucas S."/>
            <person name="Han J."/>
            <person name="Lapidus A."/>
            <person name="Bruce D."/>
            <person name="Goodwin L."/>
            <person name="Pitluck S."/>
            <person name="Peters L."/>
            <person name="Kyrpides N."/>
            <person name="Mavromatis K."/>
            <person name="Ivanova N."/>
            <person name="Ovchinnikova G."/>
            <person name="Pagani I."/>
            <person name="Daligault H."/>
            <person name="Detter J.C."/>
            <person name="Han C."/>
            <person name="Land M."/>
            <person name="Hauser L."/>
            <person name="Markowitz V."/>
            <person name="Cheng J.-F."/>
            <person name="Hugenholtz P."/>
            <person name="Woyke T."/>
            <person name="Wu D."/>
            <person name="Verbarg S."/>
            <person name="Frueling A."/>
            <person name="Brambilla E."/>
            <person name="Klenk H.-P."/>
            <person name="Eisen J.A."/>
        </authorList>
    </citation>
    <scope>NUCLEOTIDE SEQUENCE</scope>
    <source>
        <strain>DSM 1100</strain>
    </source>
</reference>
<dbReference type="eggNOG" id="COG0726">
    <property type="taxonomic scope" value="Bacteria"/>
</dbReference>
<organism evidence="4 5">
    <name type="scientific">Haliscomenobacter hydrossis (strain ATCC 27775 / DSM 1100 / LMG 10767 / O)</name>
    <dbReference type="NCBI Taxonomy" id="760192"/>
    <lineage>
        <taxon>Bacteria</taxon>
        <taxon>Pseudomonadati</taxon>
        <taxon>Bacteroidota</taxon>
        <taxon>Saprospiria</taxon>
        <taxon>Saprospirales</taxon>
        <taxon>Haliscomenobacteraceae</taxon>
        <taxon>Haliscomenobacter</taxon>
    </lineage>
</organism>
<dbReference type="GO" id="GO:0046872">
    <property type="term" value="F:metal ion binding"/>
    <property type="evidence" value="ECO:0007669"/>
    <property type="project" value="UniProtKB-KW"/>
</dbReference>
<proteinExistence type="predicted"/>
<dbReference type="Gene3D" id="3.20.20.370">
    <property type="entry name" value="Glycoside hydrolase/deacetylase"/>
    <property type="match status" value="1"/>
</dbReference>
<name>F4L1Y0_HALH1</name>
<dbReference type="EMBL" id="CP002691">
    <property type="protein sequence ID" value="AEE50613.1"/>
    <property type="molecule type" value="Genomic_DNA"/>
</dbReference>
<dbReference type="PANTHER" id="PTHR10587:SF133">
    <property type="entry name" value="CHITIN DEACETYLASE 1-RELATED"/>
    <property type="match status" value="1"/>
</dbReference>
<dbReference type="SUPFAM" id="SSF88713">
    <property type="entry name" value="Glycoside hydrolase/deacetylase"/>
    <property type="match status" value="1"/>
</dbReference>
<dbReference type="PANTHER" id="PTHR10587">
    <property type="entry name" value="GLYCOSYL TRANSFERASE-RELATED"/>
    <property type="match status" value="1"/>
</dbReference>
<dbReference type="AlphaFoldDB" id="F4L1Y0"/>
<keyword evidence="2" id="KW-0378">Hydrolase</keyword>
<dbReference type="CDD" id="cd10917">
    <property type="entry name" value="CE4_NodB_like_6s_7s"/>
    <property type="match status" value="1"/>
</dbReference>
<dbReference type="KEGG" id="hhy:Halhy_2745"/>
<dbReference type="InterPro" id="IPR050248">
    <property type="entry name" value="Polysacc_deacetylase_ArnD"/>
</dbReference>
<evidence type="ECO:0000313" key="5">
    <source>
        <dbReference type="Proteomes" id="UP000008461"/>
    </source>
</evidence>
<dbReference type="HOGENOM" id="CLU_021264_0_3_10"/>
<sequence>MYLIKTPHFIQNLFPHFTWRIPTEEKQIFLTFDDGPIPEVTPWVLEQLEKYNAKATFFCVGDNIQKNPEIFQQVKNAGHVIGNHTMNHLNGWVSENLTYFHNIRQGARQAKSVLFRPPYGRITPKQTQFLLRHYRIVMWDVLSGDFDNTNSPEQVLRNVVQNAGPGSIVVFHDSIKSKERLEYALPRMLEHFTAEGYTFDSLNAQEMFETELVHKRA</sequence>
<dbReference type="GO" id="GO:0016810">
    <property type="term" value="F:hydrolase activity, acting on carbon-nitrogen (but not peptide) bonds"/>
    <property type="evidence" value="ECO:0007669"/>
    <property type="project" value="InterPro"/>
</dbReference>
<dbReference type="Pfam" id="PF01522">
    <property type="entry name" value="Polysacc_deac_1"/>
    <property type="match status" value="1"/>
</dbReference>
<evidence type="ECO:0000256" key="2">
    <source>
        <dbReference type="ARBA" id="ARBA00022801"/>
    </source>
</evidence>
<dbReference type="GO" id="GO:0016020">
    <property type="term" value="C:membrane"/>
    <property type="evidence" value="ECO:0007669"/>
    <property type="project" value="TreeGrafter"/>
</dbReference>
<dbReference type="RefSeq" id="WP_013765161.1">
    <property type="nucleotide sequence ID" value="NC_015510.1"/>
</dbReference>
<dbReference type="InterPro" id="IPR011330">
    <property type="entry name" value="Glyco_hydro/deAcase_b/a-brl"/>
</dbReference>
<dbReference type="Proteomes" id="UP000008461">
    <property type="component" value="Chromosome"/>
</dbReference>